<reference evidence="1" key="1">
    <citation type="journal article" date="2021" name="Microb. Physiol.">
        <title>Proteogenomic Insights into the Physiology of Marine, Sulfate-Reducing, Filamentous Desulfonema limicola and Desulfonema magnum.</title>
        <authorList>
            <person name="Schnaars V."/>
            <person name="Wohlbrand L."/>
            <person name="Scheve S."/>
            <person name="Hinrichs C."/>
            <person name="Reinhardt R."/>
            <person name="Rabus R."/>
        </authorList>
    </citation>
    <scope>NUCLEOTIDE SEQUENCE</scope>
    <source>
        <strain evidence="1">4be13</strain>
    </source>
</reference>
<name>A0A975GQ75_9BACT</name>
<evidence type="ECO:0000313" key="2">
    <source>
        <dbReference type="Proteomes" id="UP000663722"/>
    </source>
</evidence>
<protein>
    <submittedName>
        <fullName evidence="1">Uncharacterized protein</fullName>
    </submittedName>
</protein>
<dbReference type="Proteomes" id="UP000663722">
    <property type="component" value="Chromosome"/>
</dbReference>
<organism evidence="1 2">
    <name type="scientific">Desulfonema magnum</name>
    <dbReference type="NCBI Taxonomy" id="45655"/>
    <lineage>
        <taxon>Bacteria</taxon>
        <taxon>Pseudomonadati</taxon>
        <taxon>Thermodesulfobacteriota</taxon>
        <taxon>Desulfobacteria</taxon>
        <taxon>Desulfobacterales</taxon>
        <taxon>Desulfococcaceae</taxon>
        <taxon>Desulfonema</taxon>
    </lineage>
</organism>
<sequence>MHPVGIGFLQKTASLYFCTPDLQISALRIYVMQKTASLYFCTPDLQISALRISGYAKNRFALFLHSGFTDLCKKPLRSIFALRIYRFPHSGFMVMQKTASLYFCTPDL</sequence>
<keyword evidence="2" id="KW-1185">Reference proteome</keyword>
<evidence type="ECO:0000313" key="1">
    <source>
        <dbReference type="EMBL" id="QTA88648.1"/>
    </source>
</evidence>
<proteinExistence type="predicted"/>
<dbReference type="AlphaFoldDB" id="A0A975GQ75"/>
<dbReference type="KEGG" id="dmm:dnm_046950"/>
<accession>A0A975GQ75</accession>
<dbReference type="EMBL" id="CP061800">
    <property type="protein sequence ID" value="QTA88648.1"/>
    <property type="molecule type" value="Genomic_DNA"/>
</dbReference>
<gene>
    <name evidence="1" type="ORF">dnm_046950</name>
</gene>